<feature type="domain" description="HTH marR-type" evidence="2">
    <location>
        <begin position="69"/>
        <end position="134"/>
    </location>
</feature>
<gene>
    <name evidence="3" type="ORF">SAMN05421779_10640</name>
</gene>
<feature type="region of interest" description="Disordered" evidence="1">
    <location>
        <begin position="1"/>
        <end position="20"/>
    </location>
</feature>
<accession>A0A1N7P3T3</accession>
<sequence>MSDEQTGKTPNTSEPKAATGSGRRIVASTHLVSERAAELSEFEFGLIIAGHAFNRWMVRCMSAAGYPDLNPMDVIILHTVNNKARDKKLADICFVLNVEDTHVVNYALKRLEERGLVIRTKKGKEVFFLATDAGRDACMRYRAVREECLIEACVAMGIDLKAVGALSGQLRALSGLYGQGARAASVLYE</sequence>
<dbReference type="RefSeq" id="WP_084194914.1">
    <property type="nucleotide sequence ID" value="NZ_FTOA01000006.1"/>
</dbReference>
<keyword evidence="4" id="KW-1185">Reference proteome</keyword>
<dbReference type="InterPro" id="IPR036390">
    <property type="entry name" value="WH_DNA-bd_sf"/>
</dbReference>
<dbReference type="Proteomes" id="UP000185678">
    <property type="component" value="Unassembled WGS sequence"/>
</dbReference>
<reference evidence="3 4" key="1">
    <citation type="submission" date="2017-01" db="EMBL/GenBank/DDBJ databases">
        <authorList>
            <person name="Mah S.A."/>
            <person name="Swanson W.J."/>
            <person name="Moy G.W."/>
            <person name="Vacquier V.D."/>
        </authorList>
    </citation>
    <scope>NUCLEOTIDE SEQUENCE [LARGE SCALE GENOMIC DNA]</scope>
    <source>
        <strain evidence="3 4">DSM 11589</strain>
    </source>
</reference>
<protein>
    <submittedName>
        <fullName evidence="3">Predicted transcription regulator, contains HTH domain, MarR family</fullName>
    </submittedName>
</protein>
<dbReference type="GO" id="GO:0003700">
    <property type="term" value="F:DNA-binding transcription factor activity"/>
    <property type="evidence" value="ECO:0007669"/>
    <property type="project" value="InterPro"/>
</dbReference>
<dbReference type="Pfam" id="PF13463">
    <property type="entry name" value="HTH_27"/>
    <property type="match status" value="1"/>
</dbReference>
<proteinExistence type="predicted"/>
<dbReference type="EMBL" id="FTOA01000006">
    <property type="protein sequence ID" value="SIT05252.1"/>
    <property type="molecule type" value="Genomic_DNA"/>
</dbReference>
<dbReference type="Gene3D" id="1.10.10.10">
    <property type="entry name" value="Winged helix-like DNA-binding domain superfamily/Winged helix DNA-binding domain"/>
    <property type="match status" value="1"/>
</dbReference>
<name>A0A1N7P3T3_9PROT</name>
<dbReference type="PIRSF" id="PIRSF036158">
    <property type="entry name" value="UCP036158_MarR"/>
    <property type="match status" value="1"/>
</dbReference>
<dbReference type="InterPro" id="IPR036388">
    <property type="entry name" value="WH-like_DNA-bd_sf"/>
</dbReference>
<dbReference type="SUPFAM" id="SSF46785">
    <property type="entry name" value="Winged helix' DNA-binding domain"/>
    <property type="match status" value="1"/>
</dbReference>
<organism evidence="3 4">
    <name type="scientific">Insolitispirillum peregrinum</name>
    <dbReference type="NCBI Taxonomy" id="80876"/>
    <lineage>
        <taxon>Bacteria</taxon>
        <taxon>Pseudomonadati</taxon>
        <taxon>Pseudomonadota</taxon>
        <taxon>Alphaproteobacteria</taxon>
        <taxon>Rhodospirillales</taxon>
        <taxon>Novispirillaceae</taxon>
        <taxon>Insolitispirillum</taxon>
    </lineage>
</organism>
<dbReference type="STRING" id="80876.SAMN05421779_10640"/>
<dbReference type="InterPro" id="IPR000835">
    <property type="entry name" value="HTH_MarR-typ"/>
</dbReference>
<evidence type="ECO:0000313" key="3">
    <source>
        <dbReference type="EMBL" id="SIT05252.1"/>
    </source>
</evidence>
<dbReference type="InterPro" id="IPR014601">
    <property type="entry name" value="Trans_reg_MarR_HTH"/>
</dbReference>
<evidence type="ECO:0000259" key="2">
    <source>
        <dbReference type="Pfam" id="PF13463"/>
    </source>
</evidence>
<evidence type="ECO:0000256" key="1">
    <source>
        <dbReference type="SAM" id="MobiDB-lite"/>
    </source>
</evidence>
<dbReference type="AlphaFoldDB" id="A0A1N7P3T3"/>
<evidence type="ECO:0000313" key="4">
    <source>
        <dbReference type="Proteomes" id="UP000185678"/>
    </source>
</evidence>
<dbReference type="OrthoDB" id="7504146at2"/>